<dbReference type="AlphaFoldDB" id="A0A1G7QJ41"/>
<evidence type="ECO:0000313" key="2">
    <source>
        <dbReference type="EMBL" id="SDF98577.1"/>
    </source>
</evidence>
<sequence length="151" mass="16402">MPTTASKKSKPRVNPEEELSPLLVWGGGSALVLLVAGLFWGVWKSQFAAPSAHLFNTPTQEVEAGYCLTVAQSIVSSGAPPGSYFEEAAQFWVKRLRDIEADMGPAIAKGRAKLSVDKQNSGQKSSVWLQYAMDLCSQKAVTYGARFRSFD</sequence>
<evidence type="ECO:0000313" key="3">
    <source>
        <dbReference type="Proteomes" id="UP000183812"/>
    </source>
</evidence>
<name>A0A1G7QJ41_RHOCA</name>
<feature type="transmembrane region" description="Helical" evidence="1">
    <location>
        <begin position="22"/>
        <end position="43"/>
    </location>
</feature>
<keyword evidence="1" id="KW-0472">Membrane</keyword>
<protein>
    <submittedName>
        <fullName evidence="2">Uncharacterized protein</fullName>
    </submittedName>
</protein>
<reference evidence="2 3" key="1">
    <citation type="submission" date="2016-10" db="EMBL/GenBank/DDBJ databases">
        <authorList>
            <person name="de Groot N.N."/>
        </authorList>
    </citation>
    <scope>NUCLEOTIDE SEQUENCE [LARGE SCALE GENOMIC DNA]</scope>
    <source>
        <strain evidence="3">DSM 938 / 37b4</strain>
    </source>
</reference>
<keyword evidence="1" id="KW-0812">Transmembrane</keyword>
<gene>
    <name evidence="2" type="ORF">SAMN04244550_03217</name>
</gene>
<evidence type="ECO:0000256" key="1">
    <source>
        <dbReference type="SAM" id="Phobius"/>
    </source>
</evidence>
<dbReference type="OrthoDB" id="7856773at2"/>
<proteinExistence type="predicted"/>
<organism evidence="2 3">
    <name type="scientific">Rhodobacter capsulatus</name>
    <name type="common">Rhodopseudomonas capsulata</name>
    <dbReference type="NCBI Taxonomy" id="1061"/>
    <lineage>
        <taxon>Bacteria</taxon>
        <taxon>Pseudomonadati</taxon>
        <taxon>Pseudomonadota</taxon>
        <taxon>Alphaproteobacteria</taxon>
        <taxon>Rhodobacterales</taxon>
        <taxon>Rhodobacter group</taxon>
        <taxon>Rhodobacter</taxon>
    </lineage>
</organism>
<dbReference type="RefSeq" id="WP_074555860.1">
    <property type="nucleotide sequence ID" value="NZ_CP119563.1"/>
</dbReference>
<dbReference type="Proteomes" id="UP000183812">
    <property type="component" value="Unassembled WGS sequence"/>
</dbReference>
<dbReference type="EMBL" id="FNAY01000024">
    <property type="protein sequence ID" value="SDF98577.1"/>
    <property type="molecule type" value="Genomic_DNA"/>
</dbReference>
<accession>A0A1G7QJ41</accession>
<keyword evidence="1" id="KW-1133">Transmembrane helix</keyword>